<name>A0ABY2SQQ1_9HYPH</name>
<dbReference type="InterPro" id="IPR036679">
    <property type="entry name" value="FlgN-like_sf"/>
</dbReference>
<gene>
    <name evidence="4" type="ORF">FCN80_03925</name>
</gene>
<dbReference type="RefSeq" id="WP_136988574.1">
    <property type="nucleotide sequence ID" value="NZ_SZPQ01000002.1"/>
</dbReference>
<comment type="similarity">
    <text evidence="2">Belongs to the FlgN family.</text>
</comment>
<organism evidence="4 5">
    <name type="scientific">Martelella alba</name>
    <dbReference type="NCBI Taxonomy" id="2590451"/>
    <lineage>
        <taxon>Bacteria</taxon>
        <taxon>Pseudomonadati</taxon>
        <taxon>Pseudomonadota</taxon>
        <taxon>Alphaproteobacteria</taxon>
        <taxon>Hyphomicrobiales</taxon>
        <taxon>Aurantimonadaceae</taxon>
        <taxon>Martelella</taxon>
    </lineage>
</organism>
<keyword evidence="5" id="KW-1185">Reference proteome</keyword>
<proteinExistence type="inferred from homology"/>
<evidence type="ECO:0000256" key="3">
    <source>
        <dbReference type="ARBA" id="ARBA00022795"/>
    </source>
</evidence>
<protein>
    <submittedName>
        <fullName evidence="4">Flagellar biosynthesis protein FlgN</fullName>
    </submittedName>
</protein>
<keyword evidence="4" id="KW-0966">Cell projection</keyword>
<evidence type="ECO:0000256" key="2">
    <source>
        <dbReference type="ARBA" id="ARBA00007703"/>
    </source>
</evidence>
<dbReference type="Pfam" id="PF05130">
    <property type="entry name" value="FlgN"/>
    <property type="match status" value="1"/>
</dbReference>
<dbReference type="EMBL" id="SZPQ01000002">
    <property type="protein sequence ID" value="TKI08301.1"/>
    <property type="molecule type" value="Genomic_DNA"/>
</dbReference>
<accession>A0ABY2SQQ1</accession>
<dbReference type="Gene3D" id="1.20.58.300">
    <property type="entry name" value="FlgN-like"/>
    <property type="match status" value="1"/>
</dbReference>
<keyword evidence="4" id="KW-0282">Flagellum</keyword>
<keyword evidence="3" id="KW-1005">Bacterial flagellum biogenesis</keyword>
<evidence type="ECO:0000313" key="5">
    <source>
        <dbReference type="Proteomes" id="UP000305202"/>
    </source>
</evidence>
<keyword evidence="4" id="KW-0969">Cilium</keyword>
<comment type="function">
    <text evidence="1">Required for the efficient initiation of filament assembly.</text>
</comment>
<dbReference type="SUPFAM" id="SSF140566">
    <property type="entry name" value="FlgN-like"/>
    <property type="match status" value="1"/>
</dbReference>
<dbReference type="InterPro" id="IPR007809">
    <property type="entry name" value="FlgN-like"/>
</dbReference>
<sequence length="147" mass="16905">MNDLELICAKMLGILQQLELILVEEQRLLSAGRVNAALLHRVTENKNEELATLQHADSLRQKTALIRGAGQPPYEAYPELQRLWQSIRQLTEKLSHDNFRNGLLLNQHLQHNQQILAVLEERQIQRRLYGPDGQSQSSHILGRKFSV</sequence>
<comment type="caution">
    <text evidence="4">The sequence shown here is derived from an EMBL/GenBank/DDBJ whole genome shotgun (WGS) entry which is preliminary data.</text>
</comment>
<evidence type="ECO:0000256" key="1">
    <source>
        <dbReference type="ARBA" id="ARBA00002397"/>
    </source>
</evidence>
<reference evidence="4 5" key="1">
    <citation type="submission" date="2019-04" db="EMBL/GenBank/DDBJ databases">
        <authorList>
            <person name="Li M."/>
            <person name="Gao C."/>
        </authorList>
    </citation>
    <scope>NUCLEOTIDE SEQUENCE [LARGE SCALE GENOMIC DNA]</scope>
    <source>
        <strain evidence="4 5">BGMRC 2031</strain>
    </source>
</reference>
<dbReference type="Proteomes" id="UP000305202">
    <property type="component" value="Unassembled WGS sequence"/>
</dbReference>
<evidence type="ECO:0000313" key="4">
    <source>
        <dbReference type="EMBL" id="TKI08301.1"/>
    </source>
</evidence>